<sequence>MSIERWTFERRIRPETLAHFLCEIDKNGNLEMPVHSTHGEHYFTVTRNFDGGAKYVVSPSSAHSSLCLYGLPQAFNSVIIGNCITVVEGPADVFVHHQSKIHSCVSSLSARISTFQANLLSLFADTVYVLFDGDAAGEEAAKRISTKEIFPKKTKVLAATIVGHDPASYYAAGGDLRAVRHLMEQYAQSLSYVRLSPSLKILEKIAKD</sequence>
<dbReference type="PANTHER" id="PTHR30313:SF2">
    <property type="entry name" value="DNA PRIMASE"/>
    <property type="match status" value="1"/>
</dbReference>
<evidence type="ECO:0000313" key="2">
    <source>
        <dbReference type="EMBL" id="CAB4148304.1"/>
    </source>
</evidence>
<dbReference type="PANTHER" id="PTHR30313">
    <property type="entry name" value="DNA PRIMASE"/>
    <property type="match status" value="1"/>
</dbReference>
<evidence type="ECO:0000313" key="11">
    <source>
        <dbReference type="EMBL" id="CAB5231410.1"/>
    </source>
</evidence>
<dbReference type="EMBL" id="LR796991">
    <property type="protein sequence ID" value="CAB4180733.1"/>
    <property type="molecule type" value="Genomic_DNA"/>
</dbReference>
<evidence type="ECO:0000313" key="10">
    <source>
        <dbReference type="EMBL" id="CAB4220148.1"/>
    </source>
</evidence>
<dbReference type="InterPro" id="IPR050219">
    <property type="entry name" value="DnaG_primase"/>
</dbReference>
<evidence type="ECO:0000259" key="1">
    <source>
        <dbReference type="PROSITE" id="PS50880"/>
    </source>
</evidence>
<dbReference type="PROSITE" id="PS50880">
    <property type="entry name" value="TOPRIM"/>
    <property type="match status" value="1"/>
</dbReference>
<evidence type="ECO:0000313" key="3">
    <source>
        <dbReference type="EMBL" id="CAB4167086.1"/>
    </source>
</evidence>
<proteinExistence type="predicted"/>
<evidence type="ECO:0000313" key="7">
    <source>
        <dbReference type="EMBL" id="CAB4190242.1"/>
    </source>
</evidence>
<organism evidence="9">
    <name type="scientific">uncultured Caudovirales phage</name>
    <dbReference type="NCBI Taxonomy" id="2100421"/>
    <lineage>
        <taxon>Viruses</taxon>
        <taxon>Duplodnaviria</taxon>
        <taxon>Heunggongvirae</taxon>
        <taxon>Uroviricota</taxon>
        <taxon>Caudoviricetes</taxon>
        <taxon>Peduoviridae</taxon>
        <taxon>Maltschvirus</taxon>
        <taxon>Maltschvirus maltsch</taxon>
    </lineage>
</organism>
<dbReference type="GO" id="GO:0006269">
    <property type="term" value="P:DNA replication, synthesis of primer"/>
    <property type="evidence" value="ECO:0007669"/>
    <property type="project" value="TreeGrafter"/>
</dbReference>
<accession>A0A6J5SNZ9</accession>
<dbReference type="SMART" id="SM00493">
    <property type="entry name" value="TOPRIM"/>
    <property type="match status" value="1"/>
</dbReference>
<evidence type="ECO:0000313" key="8">
    <source>
        <dbReference type="EMBL" id="CAB4192762.1"/>
    </source>
</evidence>
<dbReference type="EMBL" id="LR796910">
    <property type="protein sequence ID" value="CAB4174804.1"/>
    <property type="molecule type" value="Genomic_DNA"/>
</dbReference>
<protein>
    <submittedName>
        <fullName evidence="9">Bacterial DnaG primase, TOPRIM domain</fullName>
    </submittedName>
</protein>
<dbReference type="EMBL" id="LR797088">
    <property type="protein sequence ID" value="CAB4186294.1"/>
    <property type="molecule type" value="Genomic_DNA"/>
</dbReference>
<dbReference type="EMBL" id="LR797145">
    <property type="protein sequence ID" value="CAB4190242.1"/>
    <property type="molecule type" value="Genomic_DNA"/>
</dbReference>
<dbReference type="EMBL" id="LR797456">
    <property type="protein sequence ID" value="CAB4216975.1"/>
    <property type="molecule type" value="Genomic_DNA"/>
</dbReference>
<evidence type="ECO:0000313" key="6">
    <source>
        <dbReference type="EMBL" id="CAB4186294.1"/>
    </source>
</evidence>
<dbReference type="EMBL" id="LR798432">
    <property type="protein sequence ID" value="CAB5231410.1"/>
    <property type="molecule type" value="Genomic_DNA"/>
</dbReference>
<reference evidence="9" key="1">
    <citation type="submission" date="2020-05" db="EMBL/GenBank/DDBJ databases">
        <authorList>
            <person name="Chiriac C."/>
            <person name="Salcher M."/>
            <person name="Ghai R."/>
            <person name="Kavagutti S V."/>
        </authorList>
    </citation>
    <scope>NUCLEOTIDE SEQUENCE</scope>
</reference>
<evidence type="ECO:0000313" key="4">
    <source>
        <dbReference type="EMBL" id="CAB4174804.1"/>
    </source>
</evidence>
<dbReference type="InterPro" id="IPR006171">
    <property type="entry name" value="TOPRIM_dom"/>
</dbReference>
<name>A0A6J5SNZ9_9CAUD</name>
<evidence type="ECO:0000313" key="5">
    <source>
        <dbReference type="EMBL" id="CAB4180733.1"/>
    </source>
</evidence>
<dbReference type="SUPFAM" id="SSF56731">
    <property type="entry name" value="DNA primase core"/>
    <property type="match status" value="1"/>
</dbReference>
<dbReference type="CDD" id="cd03364">
    <property type="entry name" value="TOPRIM_DnaG_primases"/>
    <property type="match status" value="1"/>
</dbReference>
<feature type="domain" description="Toprim" evidence="1">
    <location>
        <begin position="82"/>
        <end position="161"/>
    </location>
</feature>
<evidence type="ECO:0000313" key="9">
    <source>
        <dbReference type="EMBL" id="CAB4216975.1"/>
    </source>
</evidence>
<dbReference type="EMBL" id="LR796496">
    <property type="protein sequence ID" value="CAB4148304.1"/>
    <property type="molecule type" value="Genomic_DNA"/>
</dbReference>
<dbReference type="Pfam" id="PF13662">
    <property type="entry name" value="Toprim_4"/>
    <property type="match status" value="1"/>
</dbReference>
<dbReference type="EMBL" id="LR797496">
    <property type="protein sequence ID" value="CAB4220148.1"/>
    <property type="molecule type" value="Genomic_DNA"/>
</dbReference>
<dbReference type="EMBL" id="LR797192">
    <property type="protein sequence ID" value="CAB4192762.1"/>
    <property type="molecule type" value="Genomic_DNA"/>
</dbReference>
<dbReference type="EMBL" id="LR796811">
    <property type="protein sequence ID" value="CAB4167086.1"/>
    <property type="molecule type" value="Genomic_DNA"/>
</dbReference>
<dbReference type="Gene3D" id="3.40.1360.10">
    <property type="match status" value="1"/>
</dbReference>
<gene>
    <name evidence="5" type="ORF">UFOVP1036_98</name>
    <name evidence="6" type="ORF">UFOVP1132_70</name>
    <name evidence="7" type="ORF">UFOVP1190_45</name>
    <name evidence="8" type="ORF">UFOVP1248_82</name>
    <name evidence="9" type="ORF">UFOVP1493_4</name>
    <name evidence="11" type="ORF">UFOVP1584_76</name>
    <name evidence="10" type="ORF">UFOVP1635_90</name>
    <name evidence="2" type="ORF">UFOVP521_32</name>
    <name evidence="3" type="ORF">UFOVP856_4</name>
    <name evidence="4" type="ORF">UFOVP967_84</name>
</gene>
<dbReference type="InterPro" id="IPR034151">
    <property type="entry name" value="TOPRIM_DnaG_bac"/>
</dbReference>